<keyword evidence="4" id="KW-1185">Reference proteome</keyword>
<reference evidence="3 4" key="1">
    <citation type="journal article" date="2022" name="Nat. Genet.">
        <title>Improved pea reference genome and pan-genome highlight genomic features and evolutionary characteristics.</title>
        <authorList>
            <person name="Yang T."/>
            <person name="Liu R."/>
            <person name="Luo Y."/>
            <person name="Hu S."/>
            <person name="Wang D."/>
            <person name="Wang C."/>
            <person name="Pandey M.K."/>
            <person name="Ge S."/>
            <person name="Xu Q."/>
            <person name="Li N."/>
            <person name="Li G."/>
            <person name="Huang Y."/>
            <person name="Saxena R.K."/>
            <person name="Ji Y."/>
            <person name="Li M."/>
            <person name="Yan X."/>
            <person name="He Y."/>
            <person name="Liu Y."/>
            <person name="Wang X."/>
            <person name="Xiang C."/>
            <person name="Varshney R.K."/>
            <person name="Ding H."/>
            <person name="Gao S."/>
            <person name="Zong X."/>
        </authorList>
    </citation>
    <scope>NUCLEOTIDE SEQUENCE [LARGE SCALE GENOMIC DNA]</scope>
    <source>
        <strain evidence="3 4">cv. Zhongwan 6</strain>
    </source>
</reference>
<gene>
    <name evidence="3" type="ORF">KIW84_057342</name>
</gene>
<dbReference type="EMBL" id="JAMSHJ010000005">
    <property type="protein sequence ID" value="KAI5412656.1"/>
    <property type="molecule type" value="Genomic_DNA"/>
</dbReference>
<feature type="coiled-coil region" evidence="1">
    <location>
        <begin position="10"/>
        <end position="79"/>
    </location>
</feature>
<keyword evidence="1" id="KW-0175">Coiled coil</keyword>
<dbReference type="Gramene" id="Psat05G0734200-T1">
    <property type="protein sequence ID" value="KAI5412656.1"/>
    <property type="gene ID" value="KIW84_057342"/>
</dbReference>
<evidence type="ECO:0000313" key="4">
    <source>
        <dbReference type="Proteomes" id="UP001058974"/>
    </source>
</evidence>
<accession>A0A9D5AMF6</accession>
<organism evidence="3 4">
    <name type="scientific">Pisum sativum</name>
    <name type="common">Garden pea</name>
    <name type="synonym">Lathyrus oleraceus</name>
    <dbReference type="NCBI Taxonomy" id="3888"/>
    <lineage>
        <taxon>Eukaryota</taxon>
        <taxon>Viridiplantae</taxon>
        <taxon>Streptophyta</taxon>
        <taxon>Embryophyta</taxon>
        <taxon>Tracheophyta</taxon>
        <taxon>Spermatophyta</taxon>
        <taxon>Magnoliopsida</taxon>
        <taxon>eudicotyledons</taxon>
        <taxon>Gunneridae</taxon>
        <taxon>Pentapetalae</taxon>
        <taxon>rosids</taxon>
        <taxon>fabids</taxon>
        <taxon>Fabales</taxon>
        <taxon>Fabaceae</taxon>
        <taxon>Papilionoideae</taxon>
        <taxon>50 kb inversion clade</taxon>
        <taxon>NPAAA clade</taxon>
        <taxon>Hologalegina</taxon>
        <taxon>IRL clade</taxon>
        <taxon>Fabeae</taxon>
        <taxon>Lathyrus</taxon>
    </lineage>
</organism>
<dbReference type="Proteomes" id="UP001058974">
    <property type="component" value="Chromosome 5"/>
</dbReference>
<evidence type="ECO:0000313" key="3">
    <source>
        <dbReference type="EMBL" id="KAI5412656.1"/>
    </source>
</evidence>
<proteinExistence type="predicted"/>
<dbReference type="AlphaFoldDB" id="A0A9D5AMF6"/>
<protein>
    <submittedName>
        <fullName evidence="3">Uncharacterized protein</fullName>
    </submittedName>
</protein>
<feature type="region of interest" description="Disordered" evidence="2">
    <location>
        <begin position="190"/>
        <end position="224"/>
    </location>
</feature>
<name>A0A9D5AMF6_PEA</name>
<evidence type="ECO:0000256" key="1">
    <source>
        <dbReference type="SAM" id="Coils"/>
    </source>
</evidence>
<evidence type="ECO:0000256" key="2">
    <source>
        <dbReference type="SAM" id="MobiDB-lite"/>
    </source>
</evidence>
<sequence>MTLKERKVIREGFESRIKDLTRLLQEAQTRTTHETRHREEIKRTLRSPHVSLQQALTEVERLRSSNQILKDARETMKKEWSLKTQQWESLAQRDCKRIYYARLEANTWFGKCEQVIELANSLLHTLPLRKKNTKYHFLFLSFLASVIIKLIPRHNYGTRANIKRTMEEMKEDIDGLKGEMENMMETMHALTNREDPPQRTVISKTTGPSLEPQPPPRVNTTWPEFGLPPHYSPSFADSFEVGLST</sequence>
<comment type="caution">
    <text evidence="3">The sequence shown here is derived from an EMBL/GenBank/DDBJ whole genome shotgun (WGS) entry which is preliminary data.</text>
</comment>